<dbReference type="InterPro" id="IPR023214">
    <property type="entry name" value="HAD_sf"/>
</dbReference>
<keyword evidence="1 2" id="KW-0378">Hydrolase</keyword>
<dbReference type="PANTHER" id="PTHR28181:SF2">
    <property type="entry name" value="PHOSPHORIC MONOESTER HYDROLASE"/>
    <property type="match status" value="1"/>
</dbReference>
<comment type="caution">
    <text evidence="2">The sequence shown here is derived from an EMBL/GenBank/DDBJ whole genome shotgun (WGS) entry which is preliminary data.</text>
</comment>
<dbReference type="Proteomes" id="UP001243195">
    <property type="component" value="Unassembled WGS sequence"/>
</dbReference>
<reference evidence="2" key="1">
    <citation type="submission" date="2023-08" db="EMBL/GenBank/DDBJ databases">
        <title>Emergence of clinically-relevant ST2 carbapenem-resistant Acinetobacter baumannii strains in hospital sewages in Zhejiang, East of China.</title>
        <authorList>
            <person name="Kaichao C."/>
            <person name="Zhang R."/>
        </authorList>
    </citation>
    <scope>NUCLEOTIDE SEQUENCE</scope>
    <source>
        <strain evidence="2">M-SY-60</strain>
    </source>
</reference>
<dbReference type="GeneID" id="84209991"/>
<evidence type="ECO:0000313" key="3">
    <source>
        <dbReference type="Proteomes" id="UP001243195"/>
    </source>
</evidence>
<dbReference type="Gene3D" id="3.90.1470.20">
    <property type="match status" value="1"/>
</dbReference>
<evidence type="ECO:0000313" key="2">
    <source>
        <dbReference type="EMBL" id="MDQ9072456.1"/>
    </source>
</evidence>
<dbReference type="InterPro" id="IPR050849">
    <property type="entry name" value="HAD-like_hydrolase_phosphatase"/>
</dbReference>
<dbReference type="Pfam" id="PF12710">
    <property type="entry name" value="HAD"/>
    <property type="match status" value="1"/>
</dbReference>
<dbReference type="GO" id="GO:0016791">
    <property type="term" value="F:phosphatase activity"/>
    <property type="evidence" value="ECO:0007669"/>
    <property type="project" value="InterPro"/>
</dbReference>
<name>A0AAW8JLI7_9GAMM</name>
<protein>
    <submittedName>
        <fullName evidence="2">MtnX-like HAD-IB family phosphatase</fullName>
        <ecNumber evidence="2">3.1.3.-</ecNumber>
    </submittedName>
</protein>
<evidence type="ECO:0000256" key="1">
    <source>
        <dbReference type="ARBA" id="ARBA00022801"/>
    </source>
</evidence>
<dbReference type="NCBIfam" id="TIGR01489">
    <property type="entry name" value="DKMTPPase-SF"/>
    <property type="match status" value="1"/>
</dbReference>
<dbReference type="AlphaFoldDB" id="A0AAW8JLI7"/>
<dbReference type="EC" id="3.1.3.-" evidence="2"/>
<accession>A0AAW8JLI7</accession>
<dbReference type="InterPro" id="IPR036412">
    <property type="entry name" value="HAD-like_sf"/>
</dbReference>
<dbReference type="SUPFAM" id="SSF56784">
    <property type="entry name" value="HAD-like"/>
    <property type="match status" value="1"/>
</dbReference>
<sequence>MFLISHDTYPSAVQWHILCDFDGTISLNDTTDYLLQKFAMPGWEEIEQEWEQGKIGSKVCMQRQIALLDMSKKELHQCLDQIEIDQGFIDLVKMTIAQKIPLTIVSDGMDAVIHYILKKYDLPSLPVIANKLVQTGDRSWQLEFPNANIHCVSQSGTCKCKIAQQHSYEQIILIGDGRSDFCLAETADFVFAKKSLINHCINNNIMHVAFETFSEIQKPLTQLVRSEFQPDESNLVTA</sequence>
<dbReference type="InterPro" id="IPR006384">
    <property type="entry name" value="HAD_hydro_PyrdxlP_Pase-like"/>
</dbReference>
<proteinExistence type="predicted"/>
<gene>
    <name evidence="2" type="ORF">RFH51_13425</name>
</gene>
<dbReference type="RefSeq" id="WP_004865456.1">
    <property type="nucleotide sequence ID" value="NZ_BBLI01000006.1"/>
</dbReference>
<dbReference type="NCBIfam" id="TIGR01488">
    <property type="entry name" value="HAD-SF-IB"/>
    <property type="match status" value="1"/>
</dbReference>
<dbReference type="PANTHER" id="PTHR28181">
    <property type="entry name" value="UPF0655 PROTEIN YCR015C"/>
    <property type="match status" value="1"/>
</dbReference>
<organism evidence="2 3">
    <name type="scientific">Acinetobacter gerneri</name>
    <dbReference type="NCBI Taxonomy" id="202952"/>
    <lineage>
        <taxon>Bacteria</taxon>
        <taxon>Pseudomonadati</taxon>
        <taxon>Pseudomonadota</taxon>
        <taxon>Gammaproteobacteria</taxon>
        <taxon>Moraxellales</taxon>
        <taxon>Moraxellaceae</taxon>
        <taxon>Acinetobacter</taxon>
    </lineage>
</organism>
<dbReference type="EMBL" id="JAVIDA010000020">
    <property type="protein sequence ID" value="MDQ9072456.1"/>
    <property type="molecule type" value="Genomic_DNA"/>
</dbReference>
<dbReference type="Gene3D" id="3.40.50.1000">
    <property type="entry name" value="HAD superfamily/HAD-like"/>
    <property type="match status" value="1"/>
</dbReference>